<keyword evidence="6" id="KW-0539">Nucleus</keyword>
<keyword evidence="5" id="KW-0804">Transcription</keyword>
<evidence type="ECO:0000259" key="9">
    <source>
        <dbReference type="Pfam" id="PF10406"/>
    </source>
</evidence>
<feature type="compositionally biased region" description="Low complexity" evidence="7">
    <location>
        <begin position="41"/>
        <end position="57"/>
    </location>
</feature>
<evidence type="ECO:0000256" key="1">
    <source>
        <dbReference type="ARBA" id="ARBA00004123"/>
    </source>
</evidence>
<dbReference type="AlphaFoldDB" id="A0A9P6W7U5"/>
<evidence type="ECO:0000256" key="2">
    <source>
        <dbReference type="ARBA" id="ARBA00008767"/>
    </source>
</evidence>
<protein>
    <recommendedName>
        <fullName evidence="3">Transcription initiation factor TFIID subunit 8</fullName>
    </recommendedName>
</protein>
<sequence>MDYDPLNNFETLLYGTPVDPLVCTPLSEYNSELEDAYRFRSPSSSSSSSSSSLVVSPTTNAGPRPDLPGSIPALVLHKAVAAGLTRAGFDEADPDALDELEGALASFFGSLLLYAHQLAEHARRHVPTVVDVLKGCEDLGIGGVDELLHEARVPLVRVDPGPLLPSDDEHDPLNDDDDDPDLASPPPTPPRLASPPLPTGLSDDSEDDEFEEVTPLGPDGLPLAGHHQSEAIAAKEKKKREKRQMREEALEKKRRERQEIEAKREREKAARDQERERRRRERKRRQEADPLRADWLPALPPKHSWKQTPVYPESAAPPPIPPPISQTQQAPSAAAMQHLSTLRARLNDSQLVAASLRNLIRKTRASAVGEHHHHSQQQQQQQQQQDSADVVDYESEWYGARGLGAATGSKRKIRVVTIGQRTNKSPGDLLQLESEASAAAGGGDGSMMMRKGGGMEGGGEGSRVGGAVKRRRWLV</sequence>
<feature type="region of interest" description="Disordered" evidence="7">
    <location>
        <begin position="439"/>
        <end position="469"/>
    </location>
</feature>
<dbReference type="Gene3D" id="1.10.20.10">
    <property type="entry name" value="Histone, subunit A"/>
    <property type="match status" value="1"/>
</dbReference>
<dbReference type="InterPro" id="IPR009072">
    <property type="entry name" value="Histone-fold"/>
</dbReference>
<feature type="domain" description="Bromodomain associated" evidence="8">
    <location>
        <begin position="75"/>
        <end position="145"/>
    </location>
</feature>
<evidence type="ECO:0000313" key="11">
    <source>
        <dbReference type="Proteomes" id="UP000777482"/>
    </source>
</evidence>
<feature type="compositionally biased region" description="Low complexity" evidence="7">
    <location>
        <begin position="376"/>
        <end position="385"/>
    </location>
</feature>
<dbReference type="PANTHER" id="PTHR46469">
    <property type="entry name" value="TRANSCRIPTION INITIATION FACTOR TFIID SUBUNIT 8"/>
    <property type="match status" value="1"/>
</dbReference>
<comment type="subcellular location">
    <subcellularLocation>
        <location evidence="1">Nucleus</location>
    </subcellularLocation>
</comment>
<evidence type="ECO:0000313" key="10">
    <source>
        <dbReference type="EMBL" id="KAG0666330.1"/>
    </source>
</evidence>
<feature type="compositionally biased region" description="Pro residues" evidence="7">
    <location>
        <begin position="315"/>
        <end position="324"/>
    </location>
</feature>
<dbReference type="InterPro" id="IPR037818">
    <property type="entry name" value="TAF8"/>
</dbReference>
<organism evidence="10 11">
    <name type="scientific">Rhodotorula mucilaginosa</name>
    <name type="common">Yeast</name>
    <name type="synonym">Rhodotorula rubra</name>
    <dbReference type="NCBI Taxonomy" id="5537"/>
    <lineage>
        <taxon>Eukaryota</taxon>
        <taxon>Fungi</taxon>
        <taxon>Dikarya</taxon>
        <taxon>Basidiomycota</taxon>
        <taxon>Pucciniomycotina</taxon>
        <taxon>Microbotryomycetes</taxon>
        <taxon>Sporidiobolales</taxon>
        <taxon>Sporidiobolaceae</taxon>
        <taxon>Rhodotorula</taxon>
    </lineage>
</organism>
<comment type="caution">
    <text evidence="10">The sequence shown here is derived from an EMBL/GenBank/DDBJ whole genome shotgun (WGS) entry which is preliminary data.</text>
</comment>
<feature type="region of interest" description="Disordered" evidence="7">
    <location>
        <begin position="159"/>
        <end position="335"/>
    </location>
</feature>
<dbReference type="InterPro" id="IPR006565">
    <property type="entry name" value="BTP"/>
</dbReference>
<keyword evidence="11" id="KW-1185">Reference proteome</keyword>
<evidence type="ECO:0000256" key="4">
    <source>
        <dbReference type="ARBA" id="ARBA00023015"/>
    </source>
</evidence>
<feature type="compositionally biased region" description="Pro residues" evidence="7">
    <location>
        <begin position="183"/>
        <end position="198"/>
    </location>
</feature>
<dbReference type="GO" id="GO:0005669">
    <property type="term" value="C:transcription factor TFIID complex"/>
    <property type="evidence" value="ECO:0007669"/>
    <property type="project" value="InterPro"/>
</dbReference>
<feature type="compositionally biased region" description="Low complexity" evidence="7">
    <location>
        <begin position="325"/>
        <end position="335"/>
    </location>
</feature>
<dbReference type="InterPro" id="IPR019473">
    <property type="entry name" value="TFIID_su8_C"/>
</dbReference>
<evidence type="ECO:0000256" key="7">
    <source>
        <dbReference type="SAM" id="MobiDB-lite"/>
    </source>
</evidence>
<feature type="region of interest" description="Disordered" evidence="7">
    <location>
        <begin position="40"/>
        <end position="66"/>
    </location>
</feature>
<dbReference type="GO" id="GO:0006367">
    <property type="term" value="P:transcription initiation at RNA polymerase II promoter"/>
    <property type="evidence" value="ECO:0007669"/>
    <property type="project" value="TreeGrafter"/>
</dbReference>
<dbReference type="EMBL" id="PUHQ01000005">
    <property type="protein sequence ID" value="KAG0666330.1"/>
    <property type="molecule type" value="Genomic_DNA"/>
</dbReference>
<evidence type="ECO:0000256" key="3">
    <source>
        <dbReference type="ARBA" id="ARBA00017307"/>
    </source>
</evidence>
<keyword evidence="4" id="KW-0805">Transcription regulation</keyword>
<dbReference type="PANTHER" id="PTHR46469:SF1">
    <property type="entry name" value="TRANSCRIPTION INITIATION FACTOR TFIID SUBUNIT 8"/>
    <property type="match status" value="1"/>
</dbReference>
<feature type="compositionally biased region" description="Acidic residues" evidence="7">
    <location>
        <begin position="166"/>
        <end position="181"/>
    </location>
</feature>
<proteinExistence type="inferred from homology"/>
<feature type="compositionally biased region" description="Basic and acidic residues" evidence="7">
    <location>
        <begin position="244"/>
        <end position="276"/>
    </location>
</feature>
<evidence type="ECO:0000256" key="5">
    <source>
        <dbReference type="ARBA" id="ARBA00023163"/>
    </source>
</evidence>
<dbReference type="GO" id="GO:0046982">
    <property type="term" value="F:protein heterodimerization activity"/>
    <property type="evidence" value="ECO:0007669"/>
    <property type="project" value="InterPro"/>
</dbReference>
<dbReference type="Pfam" id="PF07524">
    <property type="entry name" value="Bromo_TP"/>
    <property type="match status" value="1"/>
</dbReference>
<comment type="similarity">
    <text evidence="2">Belongs to the TAF8 family.</text>
</comment>
<name>A0A9P6W7U5_RHOMI</name>
<feature type="region of interest" description="Disordered" evidence="7">
    <location>
        <begin position="365"/>
        <end position="389"/>
    </location>
</feature>
<evidence type="ECO:0000259" key="8">
    <source>
        <dbReference type="Pfam" id="PF07524"/>
    </source>
</evidence>
<evidence type="ECO:0000256" key="6">
    <source>
        <dbReference type="ARBA" id="ARBA00023242"/>
    </source>
</evidence>
<feature type="domain" description="Transcription factor TFIID subunit 8 C-terminal" evidence="9">
    <location>
        <begin position="294"/>
        <end position="314"/>
    </location>
</feature>
<reference evidence="10 11" key="1">
    <citation type="submission" date="2020-11" db="EMBL/GenBank/DDBJ databases">
        <title>Kefir isolates.</title>
        <authorList>
            <person name="Marcisauskas S."/>
            <person name="Kim Y."/>
            <person name="Blasche S."/>
        </authorList>
    </citation>
    <scope>NUCLEOTIDE SEQUENCE [LARGE SCALE GENOMIC DNA]</scope>
    <source>
        <strain evidence="10 11">KR</strain>
    </source>
</reference>
<gene>
    <name evidence="10" type="ORF">C6P46_004897</name>
</gene>
<dbReference type="CDD" id="cd00076">
    <property type="entry name" value="HFD_SF"/>
    <property type="match status" value="1"/>
</dbReference>
<feature type="compositionally biased region" description="Acidic residues" evidence="7">
    <location>
        <begin position="203"/>
        <end position="212"/>
    </location>
</feature>
<accession>A0A9P6W7U5</accession>
<dbReference type="Proteomes" id="UP000777482">
    <property type="component" value="Unassembled WGS sequence"/>
</dbReference>
<dbReference type="OrthoDB" id="2529901at2759"/>
<feature type="compositionally biased region" description="Gly residues" evidence="7">
    <location>
        <begin position="440"/>
        <end position="464"/>
    </location>
</feature>
<dbReference type="Pfam" id="PF10406">
    <property type="entry name" value="TAF8_C"/>
    <property type="match status" value="1"/>
</dbReference>